<dbReference type="GO" id="GO:0005506">
    <property type="term" value="F:iron ion binding"/>
    <property type="evidence" value="ECO:0007669"/>
    <property type="project" value="InterPro"/>
</dbReference>
<comment type="cofactor">
    <cofactor evidence="1 3">
        <name>heme</name>
        <dbReference type="ChEBI" id="CHEBI:30413"/>
    </cofactor>
</comment>
<keyword evidence="3 4" id="KW-0408">Iron</keyword>
<dbReference type="SUPFAM" id="SSF48264">
    <property type="entry name" value="Cytochrome P450"/>
    <property type="match status" value="1"/>
</dbReference>
<dbReference type="InterPro" id="IPR017972">
    <property type="entry name" value="Cyt_P450_CS"/>
</dbReference>
<dbReference type="AlphaFoldDB" id="A0A4P6UWG7"/>
<dbReference type="Gene3D" id="1.10.630.10">
    <property type="entry name" value="Cytochrome P450"/>
    <property type="match status" value="1"/>
</dbReference>
<protein>
    <submittedName>
        <fullName evidence="5">Cytochrome P450</fullName>
    </submittedName>
</protein>
<dbReference type="GeneID" id="90766030"/>
<evidence type="ECO:0000256" key="3">
    <source>
        <dbReference type="PIRSR" id="PIRSR602401-1"/>
    </source>
</evidence>
<name>A0A4P6UWG7_9HYPH</name>
<dbReference type="OrthoDB" id="9764248at2"/>
<evidence type="ECO:0000256" key="4">
    <source>
        <dbReference type="RuleBase" id="RU000461"/>
    </source>
</evidence>
<dbReference type="InterPro" id="IPR050121">
    <property type="entry name" value="Cytochrome_P450_monoxygenase"/>
</dbReference>
<dbReference type="PRINTS" id="PR00385">
    <property type="entry name" value="P450"/>
</dbReference>
<dbReference type="Pfam" id="PF00067">
    <property type="entry name" value="p450"/>
    <property type="match status" value="1"/>
</dbReference>
<dbReference type="PANTHER" id="PTHR24305:SF166">
    <property type="entry name" value="CYTOCHROME P450 12A4, MITOCHONDRIAL-RELATED"/>
    <property type="match status" value="1"/>
</dbReference>
<dbReference type="KEGG" id="rpod:E0E05_01870"/>
<dbReference type="InterPro" id="IPR036396">
    <property type="entry name" value="Cyt_P450_sf"/>
</dbReference>
<feature type="binding site" description="axial binding residue" evidence="3">
    <location>
        <position position="402"/>
    </location>
    <ligand>
        <name>heme</name>
        <dbReference type="ChEBI" id="CHEBI:30413"/>
    </ligand>
    <ligandPart>
        <name>Fe</name>
        <dbReference type="ChEBI" id="CHEBI:18248"/>
    </ligandPart>
</feature>
<dbReference type="GO" id="GO:0004497">
    <property type="term" value="F:monooxygenase activity"/>
    <property type="evidence" value="ECO:0007669"/>
    <property type="project" value="UniProtKB-KW"/>
</dbReference>
<comment type="similarity">
    <text evidence="2 4">Belongs to the cytochrome P450 family.</text>
</comment>
<proteinExistence type="inferred from homology"/>
<keyword evidence="4" id="KW-0560">Oxidoreductase</keyword>
<gene>
    <name evidence="5" type="ORF">E0E05_01870</name>
</gene>
<dbReference type="InterPro" id="IPR001128">
    <property type="entry name" value="Cyt_P450"/>
</dbReference>
<dbReference type="PROSITE" id="PS00086">
    <property type="entry name" value="CYTOCHROME_P450"/>
    <property type="match status" value="1"/>
</dbReference>
<dbReference type="Proteomes" id="UP000293719">
    <property type="component" value="Chromosome"/>
</dbReference>
<evidence type="ECO:0000313" key="6">
    <source>
        <dbReference type="Proteomes" id="UP000293719"/>
    </source>
</evidence>
<keyword evidence="4" id="KW-0503">Monooxygenase</keyword>
<evidence type="ECO:0000256" key="2">
    <source>
        <dbReference type="ARBA" id="ARBA00010617"/>
    </source>
</evidence>
<reference evidence="5 6" key="1">
    <citation type="journal article" date="2017" name="Int. J. Syst. Evol. Microbiol.">
        <title>Roseitalea porphyridii gen. nov., sp. nov., isolated from a red alga, and reclassification of Hoeflea suaedae Chung et al. 2013 as Pseudohoeflea suaedae gen. nov., comb. nov.</title>
        <authorList>
            <person name="Hyeon J.W."/>
            <person name="Jeong S.E."/>
            <person name="Baek K."/>
            <person name="Jeon C.O."/>
        </authorList>
    </citation>
    <scope>NUCLEOTIDE SEQUENCE [LARGE SCALE GENOMIC DNA]</scope>
    <source>
        <strain evidence="5 6">MA7-20</strain>
    </source>
</reference>
<dbReference type="GO" id="GO:0020037">
    <property type="term" value="F:heme binding"/>
    <property type="evidence" value="ECO:0007669"/>
    <property type="project" value="InterPro"/>
</dbReference>
<evidence type="ECO:0000256" key="1">
    <source>
        <dbReference type="ARBA" id="ARBA00001971"/>
    </source>
</evidence>
<dbReference type="InterPro" id="IPR002401">
    <property type="entry name" value="Cyt_P450_E_grp-I"/>
</dbReference>
<sequence length="464" mass="51051">MSAPETAFRPPAPIPRSPIAALLASLFARDRDLLTLLPEQAYRTRIERLGRSRRGIVLVNDPASVREVMVDRVDAFAKNDLFTGALAPLVGDGVFIAHGADWQRQRAMIEPGFEHLRAGRSFAPMRAATEAFVARLHEKAGAPVRLDAELSRLTADIIHRVIFSGPLDGSDAEALFADFARFQAEVANVRVMQLLLGRPFAPVEQPERARAAATAIRSRLSAMIEARRASGEEKGDLLGAALAARDDEGRQFSPRELVDQMAVFLLAGHETTASTLTWLFLILSQRPHLAADLRAEAERCMGEGAAEFGALRQMTRMRAALQETLRLYPPGAFLPRVALHDTRLGDIALRRGTMVLISPWIIHRHRELWRAPDDFIPERFGPDAPRPVAGSYLPFGLGPRGCIGGAFAMAEAQLVAASVLRRFDIVIDRAAAVRPAVHLTLRPRDPVTVRFMPRRPPDSARNGQ</sequence>
<dbReference type="PRINTS" id="PR00463">
    <property type="entry name" value="EP450I"/>
</dbReference>
<dbReference type="EMBL" id="CP036532">
    <property type="protein sequence ID" value="QBK29451.1"/>
    <property type="molecule type" value="Genomic_DNA"/>
</dbReference>
<dbReference type="GO" id="GO:0016705">
    <property type="term" value="F:oxidoreductase activity, acting on paired donors, with incorporation or reduction of molecular oxygen"/>
    <property type="evidence" value="ECO:0007669"/>
    <property type="project" value="InterPro"/>
</dbReference>
<evidence type="ECO:0000313" key="5">
    <source>
        <dbReference type="EMBL" id="QBK29451.1"/>
    </source>
</evidence>
<keyword evidence="6" id="KW-1185">Reference proteome</keyword>
<keyword evidence="3 4" id="KW-0479">Metal-binding</keyword>
<organism evidence="5 6">
    <name type="scientific">Roseitalea porphyridii</name>
    <dbReference type="NCBI Taxonomy" id="1852022"/>
    <lineage>
        <taxon>Bacteria</taxon>
        <taxon>Pseudomonadati</taxon>
        <taxon>Pseudomonadota</taxon>
        <taxon>Alphaproteobacteria</taxon>
        <taxon>Hyphomicrobiales</taxon>
        <taxon>Ahrensiaceae</taxon>
        <taxon>Roseitalea</taxon>
    </lineage>
</organism>
<accession>A0A4P6UWG7</accession>
<dbReference type="RefSeq" id="WP_131615153.1">
    <property type="nucleotide sequence ID" value="NZ_CP036532.1"/>
</dbReference>
<dbReference type="PANTHER" id="PTHR24305">
    <property type="entry name" value="CYTOCHROME P450"/>
    <property type="match status" value="1"/>
</dbReference>
<keyword evidence="3 4" id="KW-0349">Heme</keyword>